<dbReference type="Gene3D" id="3.30.9.10">
    <property type="entry name" value="D-Amino Acid Oxidase, subunit A, domain 2"/>
    <property type="match status" value="1"/>
</dbReference>
<dbReference type="InterPro" id="IPR050493">
    <property type="entry name" value="FAD-dep_Monooxygenase_BioMet"/>
</dbReference>
<dbReference type="PANTHER" id="PTHR13789:SF318">
    <property type="entry name" value="GERANYLGERANYL DIPHOSPHATE REDUCTASE"/>
    <property type="match status" value="1"/>
</dbReference>
<evidence type="ECO:0000256" key="3">
    <source>
        <dbReference type="ARBA" id="ARBA00022827"/>
    </source>
</evidence>
<evidence type="ECO:0000256" key="1">
    <source>
        <dbReference type="ARBA" id="ARBA00001974"/>
    </source>
</evidence>
<keyword evidence="4" id="KW-0560">Oxidoreductase</keyword>
<name>A0ABQ6LBZ0_9RHOB</name>
<sequence>MARGPDRRLRIGIAGAGIAGLSAGAFLARAGHHVTLYDRFDAPAPVGSGLMVQPVGMAVLDALGAGAALRDHAARVTRLLGRRTGDGRMVLDVRYASLRRGLAGHACQRAALFAVLLAAAEAAGVRLAPGHEITGAEPGPEPVLLAGAERLGPFDLVLDCLGANSPLCPRPGRLLPFGALWCLVPAAGSVLPPDRLEQRYHAARRMAGVLPVGTRPGDPEPRITLFWSLRAADHAAWCAAPLAAWRDAFRADFPEAAPLLEAVESHADITFARYRHRTLGRPVSGRIAHLGDSHHAASPQLGQGANMALLDAAALAAAVAGTAGPDAALAAYARWRRLHVGLYTAASWAFTPAYQSESRVLPWLRDRLLAPLSQVWPMPTVLAALVAGEIGGPRRGIGPLLAAAPGETAAPLPPA</sequence>
<dbReference type="RefSeq" id="WP_285669535.1">
    <property type="nucleotide sequence ID" value="NZ_BSYI01000001.1"/>
</dbReference>
<gene>
    <name evidence="7" type="ORF">LNKW23_01230</name>
</gene>
<protein>
    <submittedName>
        <fullName evidence="7">NAD(P)/FAD-dependent oxidoreductase</fullName>
    </submittedName>
</protein>
<dbReference type="PRINTS" id="PR00420">
    <property type="entry name" value="RNGMNOXGNASE"/>
</dbReference>
<dbReference type="InterPro" id="IPR002938">
    <property type="entry name" value="FAD-bd"/>
</dbReference>
<evidence type="ECO:0000256" key="5">
    <source>
        <dbReference type="ARBA" id="ARBA00023033"/>
    </source>
</evidence>
<dbReference type="InterPro" id="IPR036188">
    <property type="entry name" value="FAD/NAD-bd_sf"/>
</dbReference>
<keyword evidence="2" id="KW-0285">Flavoprotein</keyword>
<feature type="domain" description="FAD-binding" evidence="6">
    <location>
        <begin position="251"/>
        <end position="340"/>
    </location>
</feature>
<dbReference type="Gene3D" id="3.50.50.60">
    <property type="entry name" value="FAD/NAD(P)-binding domain"/>
    <property type="match status" value="1"/>
</dbReference>
<organism evidence="7 8">
    <name type="scientific">Paralimibaculum aggregatum</name>
    <dbReference type="NCBI Taxonomy" id="3036245"/>
    <lineage>
        <taxon>Bacteria</taxon>
        <taxon>Pseudomonadati</taxon>
        <taxon>Pseudomonadota</taxon>
        <taxon>Alphaproteobacteria</taxon>
        <taxon>Rhodobacterales</taxon>
        <taxon>Paracoccaceae</taxon>
        <taxon>Paralimibaculum</taxon>
    </lineage>
</organism>
<dbReference type="EMBL" id="BSYI01000001">
    <property type="protein sequence ID" value="GMG80911.1"/>
    <property type="molecule type" value="Genomic_DNA"/>
</dbReference>
<evidence type="ECO:0000259" key="6">
    <source>
        <dbReference type="Pfam" id="PF01494"/>
    </source>
</evidence>
<evidence type="ECO:0000313" key="7">
    <source>
        <dbReference type="EMBL" id="GMG80911.1"/>
    </source>
</evidence>
<dbReference type="Pfam" id="PF01494">
    <property type="entry name" value="FAD_binding_3"/>
    <property type="match status" value="2"/>
</dbReference>
<keyword evidence="8" id="KW-1185">Reference proteome</keyword>
<feature type="domain" description="FAD-binding" evidence="6">
    <location>
        <begin position="11"/>
        <end position="137"/>
    </location>
</feature>
<comment type="cofactor">
    <cofactor evidence="1">
        <name>FAD</name>
        <dbReference type="ChEBI" id="CHEBI:57692"/>
    </cofactor>
</comment>
<dbReference type="SUPFAM" id="SSF51905">
    <property type="entry name" value="FAD/NAD(P)-binding domain"/>
    <property type="match status" value="1"/>
</dbReference>
<evidence type="ECO:0000256" key="2">
    <source>
        <dbReference type="ARBA" id="ARBA00022630"/>
    </source>
</evidence>
<evidence type="ECO:0000256" key="4">
    <source>
        <dbReference type="ARBA" id="ARBA00023002"/>
    </source>
</evidence>
<proteinExistence type="predicted"/>
<keyword evidence="5" id="KW-0503">Monooxygenase</keyword>
<evidence type="ECO:0000313" key="8">
    <source>
        <dbReference type="Proteomes" id="UP001239909"/>
    </source>
</evidence>
<comment type="caution">
    <text evidence="7">The sequence shown here is derived from an EMBL/GenBank/DDBJ whole genome shotgun (WGS) entry which is preliminary data.</text>
</comment>
<dbReference type="Proteomes" id="UP001239909">
    <property type="component" value="Unassembled WGS sequence"/>
</dbReference>
<keyword evidence="3" id="KW-0274">FAD</keyword>
<accession>A0ABQ6LBZ0</accession>
<dbReference type="PANTHER" id="PTHR13789">
    <property type="entry name" value="MONOOXYGENASE"/>
    <property type="match status" value="1"/>
</dbReference>
<reference evidence="7 8" key="1">
    <citation type="submission" date="2023-04" db="EMBL/GenBank/DDBJ databases">
        <title>Marinoamorphus aggregata gen. nov., sp. Nov., isolate from tissue of brittle star Ophioplocus japonicus.</title>
        <authorList>
            <person name="Kawano K."/>
            <person name="Sawayama S."/>
            <person name="Nakagawa S."/>
        </authorList>
    </citation>
    <scope>NUCLEOTIDE SEQUENCE [LARGE SCALE GENOMIC DNA]</scope>
    <source>
        <strain evidence="7 8">NKW23</strain>
    </source>
</reference>